<evidence type="ECO:0000256" key="3">
    <source>
        <dbReference type="ARBA" id="ARBA00023027"/>
    </source>
</evidence>
<dbReference type="InterPro" id="IPR015590">
    <property type="entry name" value="Aldehyde_DH_dom"/>
</dbReference>
<organism evidence="7 8">
    <name type="scientific">Catenulispora acidiphila (strain DSM 44928 / JCM 14897 / NBRC 102108 / NRRL B-24433 / ID139908)</name>
    <dbReference type="NCBI Taxonomy" id="479433"/>
    <lineage>
        <taxon>Bacteria</taxon>
        <taxon>Bacillati</taxon>
        <taxon>Actinomycetota</taxon>
        <taxon>Actinomycetes</taxon>
        <taxon>Catenulisporales</taxon>
        <taxon>Catenulisporaceae</taxon>
        <taxon>Catenulispora</taxon>
    </lineage>
</organism>
<evidence type="ECO:0000256" key="2">
    <source>
        <dbReference type="ARBA" id="ARBA00023002"/>
    </source>
</evidence>
<dbReference type="InterPro" id="IPR016162">
    <property type="entry name" value="Ald_DH_N"/>
</dbReference>
<dbReference type="PROSITE" id="PS00687">
    <property type="entry name" value="ALDEHYDE_DEHYDR_GLU"/>
    <property type="match status" value="1"/>
</dbReference>
<evidence type="ECO:0000259" key="6">
    <source>
        <dbReference type="Pfam" id="PF00171"/>
    </source>
</evidence>
<dbReference type="SUPFAM" id="SSF53720">
    <property type="entry name" value="ALDH-like"/>
    <property type="match status" value="1"/>
</dbReference>
<dbReference type="KEGG" id="cai:Caci_4885"/>
<dbReference type="eggNOG" id="COG1012">
    <property type="taxonomic scope" value="Bacteria"/>
</dbReference>
<feature type="domain" description="Aldehyde dehydrogenase" evidence="6">
    <location>
        <begin position="19"/>
        <end position="476"/>
    </location>
</feature>
<dbReference type="Gene3D" id="3.40.309.10">
    <property type="entry name" value="Aldehyde Dehydrogenase, Chain A, domain 2"/>
    <property type="match status" value="1"/>
</dbReference>
<dbReference type="EMBL" id="CP001700">
    <property type="protein sequence ID" value="ACU73745.1"/>
    <property type="molecule type" value="Genomic_DNA"/>
</dbReference>
<feature type="active site" evidence="4">
    <location>
        <position position="253"/>
    </location>
</feature>
<proteinExistence type="inferred from homology"/>
<dbReference type="PANTHER" id="PTHR42986">
    <property type="entry name" value="BENZALDEHYDE DEHYDROGENASE YFMT"/>
    <property type="match status" value="1"/>
</dbReference>
<dbReference type="Proteomes" id="UP000000851">
    <property type="component" value="Chromosome"/>
</dbReference>
<dbReference type="Pfam" id="PF00171">
    <property type="entry name" value="Aldedh"/>
    <property type="match status" value="1"/>
</dbReference>
<dbReference type="OrthoDB" id="6882680at2"/>
<gene>
    <name evidence="7" type="ordered locus">Caci_4885</name>
</gene>
<keyword evidence="3" id="KW-0520">NAD</keyword>
<keyword evidence="2 5" id="KW-0560">Oxidoreductase</keyword>
<evidence type="ECO:0000313" key="8">
    <source>
        <dbReference type="Proteomes" id="UP000000851"/>
    </source>
</evidence>
<dbReference type="GO" id="GO:0016620">
    <property type="term" value="F:oxidoreductase activity, acting on the aldehyde or oxo group of donors, NAD or NADP as acceptor"/>
    <property type="evidence" value="ECO:0007669"/>
    <property type="project" value="InterPro"/>
</dbReference>
<accession>C7Q1L6</accession>
<name>C7Q1L6_CATAD</name>
<dbReference type="InParanoid" id="C7Q1L6"/>
<dbReference type="RefSeq" id="WP_015793474.1">
    <property type="nucleotide sequence ID" value="NC_013131.1"/>
</dbReference>
<reference evidence="7 8" key="1">
    <citation type="journal article" date="2009" name="Stand. Genomic Sci.">
        <title>Complete genome sequence of Catenulispora acidiphila type strain (ID 139908).</title>
        <authorList>
            <person name="Copeland A."/>
            <person name="Lapidus A."/>
            <person name="Glavina Del Rio T."/>
            <person name="Nolan M."/>
            <person name="Lucas S."/>
            <person name="Chen F."/>
            <person name="Tice H."/>
            <person name="Cheng J.F."/>
            <person name="Bruce D."/>
            <person name="Goodwin L."/>
            <person name="Pitluck S."/>
            <person name="Mikhailova N."/>
            <person name="Pati A."/>
            <person name="Ivanova N."/>
            <person name="Mavromatis K."/>
            <person name="Chen A."/>
            <person name="Palaniappan K."/>
            <person name="Chain P."/>
            <person name="Land M."/>
            <person name="Hauser L."/>
            <person name="Chang Y.J."/>
            <person name="Jeffries C.D."/>
            <person name="Chertkov O."/>
            <person name="Brettin T."/>
            <person name="Detter J.C."/>
            <person name="Han C."/>
            <person name="Ali Z."/>
            <person name="Tindall B.J."/>
            <person name="Goker M."/>
            <person name="Bristow J."/>
            <person name="Eisen J.A."/>
            <person name="Markowitz V."/>
            <person name="Hugenholtz P."/>
            <person name="Kyrpides N.C."/>
            <person name="Klenk H.P."/>
        </authorList>
    </citation>
    <scope>NUCLEOTIDE SEQUENCE [LARGE SCALE GENOMIC DNA]</scope>
    <source>
        <strain evidence="8">DSM 44928 / JCM 14897 / NBRC 102108 / NRRL B-24433 / ID139908</strain>
    </source>
</reference>
<dbReference type="AlphaFoldDB" id="C7Q1L6"/>
<dbReference type="PANTHER" id="PTHR42986:SF1">
    <property type="entry name" value="BENZALDEHYDE DEHYDROGENASE YFMT"/>
    <property type="match status" value="1"/>
</dbReference>
<sequence>MPLLEGVDWHGNIFLSGKWVRGGGGDYAVVEPATGAELGRMGRAGVEDVARAAHAAAQAQREWAALPHPARAAVLRRAGDLWQEHAEEISWWNVREVGAVPGMAAFSLHVAAEECYEAASLPSRPLGEVLASEQPRLSMARRVPAGVVGVISPFNVPIILGIRSVAPALALGNAVLLKPDPRTAVTGGALMVRIFEEAGLPADVLQLLPGGADVGEALITDPRVRVVSFTGSTAVGRRVGELAGRHLKRAHLELGGNSALLVLEDADVQEAVNLAAWGSFFHQGQICMTTGRHLVAESVHDAFVEALAAKAAALPVGDPATGQVALGPVIDAGQRDRIHGMVTATVEAGAALAAGGTYEDLFYRPTVLADVPIGAPAFAEEVFGPVAPVTRVGSVEEAIAVANAGEYGLSLGIVTRDVMRGLEIAEKIPTGIVHINDQTVNDEANAPFGGVRGSGTGARFGGAQANIEAFTETRWITMRGQAPAYPF</sequence>
<dbReference type="InterPro" id="IPR016161">
    <property type="entry name" value="Ald_DH/histidinol_DH"/>
</dbReference>
<dbReference type="InterPro" id="IPR029510">
    <property type="entry name" value="Ald_DH_CS_GLU"/>
</dbReference>
<dbReference type="Gene3D" id="3.40.605.10">
    <property type="entry name" value="Aldehyde Dehydrogenase, Chain A, domain 1"/>
    <property type="match status" value="1"/>
</dbReference>
<evidence type="ECO:0000313" key="7">
    <source>
        <dbReference type="EMBL" id="ACU73745.1"/>
    </source>
</evidence>
<protein>
    <submittedName>
        <fullName evidence="7">Aldehyde Dehydrogenase</fullName>
    </submittedName>
</protein>
<evidence type="ECO:0000256" key="4">
    <source>
        <dbReference type="PROSITE-ProRule" id="PRU10007"/>
    </source>
</evidence>
<dbReference type="STRING" id="479433.Caci_4885"/>
<dbReference type="InterPro" id="IPR016163">
    <property type="entry name" value="Ald_DH_C"/>
</dbReference>
<keyword evidence="8" id="KW-1185">Reference proteome</keyword>
<evidence type="ECO:0000256" key="1">
    <source>
        <dbReference type="ARBA" id="ARBA00009986"/>
    </source>
</evidence>
<dbReference type="HOGENOM" id="CLU_005391_1_0_11"/>
<evidence type="ECO:0000256" key="5">
    <source>
        <dbReference type="RuleBase" id="RU003345"/>
    </source>
</evidence>
<comment type="similarity">
    <text evidence="1 5">Belongs to the aldehyde dehydrogenase family.</text>
</comment>